<accession>A0A5C4MMN6</accession>
<comment type="caution">
    <text evidence="1">The sequence shown here is derived from an EMBL/GenBank/DDBJ whole genome shotgun (WGS) entry which is preliminary data.</text>
</comment>
<organism evidence="1 2">
    <name type="scientific">Rubellimicrobium rubrum</name>
    <dbReference type="NCBI Taxonomy" id="2585369"/>
    <lineage>
        <taxon>Bacteria</taxon>
        <taxon>Pseudomonadati</taxon>
        <taxon>Pseudomonadota</taxon>
        <taxon>Alphaproteobacteria</taxon>
        <taxon>Rhodobacterales</taxon>
        <taxon>Roseobacteraceae</taxon>
        <taxon>Rubellimicrobium</taxon>
    </lineage>
</organism>
<name>A0A5C4MMN6_9RHOB</name>
<gene>
    <name evidence="1" type="ORF">FHG66_20685</name>
</gene>
<protein>
    <submittedName>
        <fullName evidence="1">Uncharacterized protein</fullName>
    </submittedName>
</protein>
<evidence type="ECO:0000313" key="1">
    <source>
        <dbReference type="EMBL" id="TNC44249.1"/>
    </source>
</evidence>
<keyword evidence="2" id="KW-1185">Reference proteome</keyword>
<dbReference type="Proteomes" id="UP000305887">
    <property type="component" value="Unassembled WGS sequence"/>
</dbReference>
<dbReference type="RefSeq" id="WP_139079043.1">
    <property type="nucleotide sequence ID" value="NZ_VDFU01000057.1"/>
</dbReference>
<sequence>MINTSYSSQQLLTLFGRKAQGQAQPHDAATSPDRLKAVADLAKQAKAGAAATASAVVDEVNPSEIVVPEGHVWETRAEFDAKMAKARAEMETWEAGEQAFEKENGFRRQVNAPLQNLYNEALSGQLRPNSFQSHQEAQDYASGVVAGVWGNLVTSNSDTKTLATPAWIDQMAKNRDLTTGQMTAKLEDDRKAAQMNMLIEGVILNKSLEVSGGPLYAKQDGYYHMNNVEVRYGGKLVLTVEEHGGKITLFNEDGSSRELGTMHQIAQNQPGAYGQRVAG</sequence>
<dbReference type="EMBL" id="VDFU01000057">
    <property type="protein sequence ID" value="TNC44249.1"/>
    <property type="molecule type" value="Genomic_DNA"/>
</dbReference>
<dbReference type="AlphaFoldDB" id="A0A5C4MMN6"/>
<proteinExistence type="predicted"/>
<evidence type="ECO:0000313" key="2">
    <source>
        <dbReference type="Proteomes" id="UP000305887"/>
    </source>
</evidence>
<reference evidence="1 2" key="1">
    <citation type="submission" date="2019-06" db="EMBL/GenBank/DDBJ databases">
        <title>YIM 131921 draft genome.</title>
        <authorList>
            <person name="Jiang L."/>
        </authorList>
    </citation>
    <scope>NUCLEOTIDE SEQUENCE [LARGE SCALE GENOMIC DNA]</scope>
    <source>
        <strain evidence="1 2">YIM 131921</strain>
    </source>
</reference>